<dbReference type="Proteomes" id="UP001178461">
    <property type="component" value="Chromosome 3"/>
</dbReference>
<dbReference type="PANTHER" id="PTHR28557:SF1">
    <property type="entry name" value="PROTEIN SLX4IP"/>
    <property type="match status" value="1"/>
</dbReference>
<evidence type="ECO:0000313" key="2">
    <source>
        <dbReference type="EMBL" id="CAI5769331.1"/>
    </source>
</evidence>
<dbReference type="Pfam" id="PF15744">
    <property type="entry name" value="UPF0492"/>
    <property type="match status" value="1"/>
</dbReference>
<organism evidence="2 3">
    <name type="scientific">Podarcis lilfordi</name>
    <name type="common">Lilford's wall lizard</name>
    <dbReference type="NCBI Taxonomy" id="74358"/>
    <lineage>
        <taxon>Eukaryota</taxon>
        <taxon>Metazoa</taxon>
        <taxon>Chordata</taxon>
        <taxon>Craniata</taxon>
        <taxon>Vertebrata</taxon>
        <taxon>Euteleostomi</taxon>
        <taxon>Lepidosauria</taxon>
        <taxon>Squamata</taxon>
        <taxon>Bifurcata</taxon>
        <taxon>Unidentata</taxon>
        <taxon>Episquamata</taxon>
        <taxon>Laterata</taxon>
        <taxon>Lacertibaenia</taxon>
        <taxon>Lacertidae</taxon>
        <taxon>Podarcis</taxon>
    </lineage>
</organism>
<name>A0AA35NYT5_9SAUR</name>
<evidence type="ECO:0000313" key="3">
    <source>
        <dbReference type="Proteomes" id="UP001178461"/>
    </source>
</evidence>
<reference evidence="2" key="1">
    <citation type="submission" date="2022-12" db="EMBL/GenBank/DDBJ databases">
        <authorList>
            <person name="Alioto T."/>
            <person name="Alioto T."/>
            <person name="Gomez Garrido J."/>
        </authorList>
    </citation>
    <scope>NUCLEOTIDE SEQUENCE</scope>
</reference>
<dbReference type="AlphaFoldDB" id="A0AA35NYT5"/>
<sequence length="223" mass="25368">MFWGWKQRKKGGGGAEFKVAAAPSEIEETAVMLHKLVIKCGNFAVLVDFHVTSRDSSKDTVWFSDRKREDVCLLLKDVVDSRVTQYLKGRKRHGQSKETEHAKVNPLSLKAGDFHISAYFVKRWTNLRCITGWHHGELRMFPDRFVVCVTRLDSSPPPQEETLPPGTSEYFGESAATSLTQQEKQDALKKIVKRTKTKKADKSKQPSKDTMKVYLGSLHSDRE</sequence>
<accession>A0AA35NYT5</accession>
<feature type="compositionally biased region" description="Basic and acidic residues" evidence="1">
    <location>
        <begin position="198"/>
        <end position="211"/>
    </location>
</feature>
<proteinExistence type="predicted"/>
<evidence type="ECO:0008006" key="4">
    <source>
        <dbReference type="Google" id="ProtNLM"/>
    </source>
</evidence>
<keyword evidence="3" id="KW-1185">Reference proteome</keyword>
<feature type="region of interest" description="Disordered" evidence="1">
    <location>
        <begin position="154"/>
        <end position="223"/>
    </location>
</feature>
<protein>
    <recommendedName>
        <fullName evidence="4">SLX4 interacting protein</fullName>
    </recommendedName>
</protein>
<dbReference type="EMBL" id="OX395128">
    <property type="protein sequence ID" value="CAI5769331.1"/>
    <property type="molecule type" value="Genomic_DNA"/>
</dbReference>
<dbReference type="PANTHER" id="PTHR28557">
    <property type="entry name" value="PROTEIN SLX4IP"/>
    <property type="match status" value="1"/>
</dbReference>
<evidence type="ECO:0000256" key="1">
    <source>
        <dbReference type="SAM" id="MobiDB-lite"/>
    </source>
</evidence>
<gene>
    <name evidence="2" type="ORF">PODLI_1B000426</name>
</gene>
<dbReference type="InterPro" id="IPR031479">
    <property type="entry name" value="SLX4IP"/>
</dbReference>